<reference evidence="3 4" key="1">
    <citation type="submission" date="2024-06" db="EMBL/GenBank/DDBJ databases">
        <title>The Natural Products Discovery Center: Release of the First 8490 Sequenced Strains for Exploring Actinobacteria Biosynthetic Diversity.</title>
        <authorList>
            <person name="Kalkreuter E."/>
            <person name="Kautsar S.A."/>
            <person name="Yang D."/>
            <person name="Bader C.D."/>
            <person name="Teijaro C.N."/>
            <person name="Fluegel L."/>
            <person name="Davis C.M."/>
            <person name="Simpson J.R."/>
            <person name="Lauterbach L."/>
            <person name="Steele A.D."/>
            <person name="Gui C."/>
            <person name="Meng S."/>
            <person name="Li G."/>
            <person name="Viehrig K."/>
            <person name="Ye F."/>
            <person name="Su P."/>
            <person name="Kiefer A.F."/>
            <person name="Nichols A."/>
            <person name="Cepeda A.J."/>
            <person name="Yan W."/>
            <person name="Fan B."/>
            <person name="Jiang Y."/>
            <person name="Adhikari A."/>
            <person name="Zheng C.-J."/>
            <person name="Schuster L."/>
            <person name="Cowan T.M."/>
            <person name="Smanski M.J."/>
            <person name="Chevrette M.G."/>
            <person name="De Carvalho L.P.S."/>
            <person name="Shen B."/>
        </authorList>
    </citation>
    <scope>NUCLEOTIDE SEQUENCE [LARGE SCALE GENOMIC DNA]</scope>
    <source>
        <strain evidence="3 4">NPDC038104</strain>
    </source>
</reference>
<evidence type="ECO:0000256" key="1">
    <source>
        <dbReference type="ARBA" id="ARBA00022679"/>
    </source>
</evidence>
<proteinExistence type="predicted"/>
<dbReference type="GO" id="GO:0016779">
    <property type="term" value="F:nucleotidyltransferase activity"/>
    <property type="evidence" value="ECO:0007669"/>
    <property type="project" value="UniProtKB-KW"/>
</dbReference>
<accession>A0ABV2YGC6</accession>
<name>A0ABV2YGC6_9ACTN</name>
<evidence type="ECO:0000259" key="2">
    <source>
        <dbReference type="Pfam" id="PF13427"/>
    </source>
</evidence>
<feature type="domain" description="Adenylyltransferase AadA C-terminal" evidence="2">
    <location>
        <begin position="146"/>
        <end position="229"/>
    </location>
</feature>
<keyword evidence="3" id="KW-0548">Nucleotidyltransferase</keyword>
<evidence type="ECO:0000313" key="3">
    <source>
        <dbReference type="EMBL" id="MEU3554777.1"/>
    </source>
</evidence>
<dbReference type="EMBL" id="JBEZUR010000013">
    <property type="protein sequence ID" value="MEU3554777.1"/>
    <property type="molecule type" value="Genomic_DNA"/>
</dbReference>
<dbReference type="Proteomes" id="UP001550850">
    <property type="component" value="Unassembled WGS sequence"/>
</dbReference>
<sequence>MRSPRFTPFEELDALLGDLTRSVRDILGDTFVGAYLQGSFALGAGDRHSDCDFVVAATRLPSGATEATLRRLHDGIPLRPGHWARHLEGSYADTASLGDVTGLGTPWLFNDHGHRELTWDTHCNSAHARWILRHHGITLAGPPVTEVVDVVPPEAVRAEARAELPGLLDSVRTWASFELAWTQRYTVTTYCRVLYSLRTGEVASKPGALAWGAAELAPRWRPLLTQVREDRGRGWNPADPPRPGSLEATYAFAAYAESFAG</sequence>
<keyword evidence="4" id="KW-1185">Reference proteome</keyword>
<dbReference type="SUPFAM" id="SSF81301">
    <property type="entry name" value="Nucleotidyltransferase"/>
    <property type="match status" value="1"/>
</dbReference>
<dbReference type="Pfam" id="PF13427">
    <property type="entry name" value="AadA_C"/>
    <property type="match status" value="1"/>
</dbReference>
<evidence type="ECO:0000313" key="4">
    <source>
        <dbReference type="Proteomes" id="UP001550850"/>
    </source>
</evidence>
<protein>
    <submittedName>
        <fullName evidence="3">Aminoglycoside adenylyltransferase domain-containing protein</fullName>
    </submittedName>
</protein>
<dbReference type="RefSeq" id="WP_108952404.1">
    <property type="nucleotide sequence ID" value="NZ_BEVZ01000002.1"/>
</dbReference>
<dbReference type="InterPro" id="IPR043519">
    <property type="entry name" value="NT_sf"/>
</dbReference>
<comment type="caution">
    <text evidence="3">The sequence shown here is derived from an EMBL/GenBank/DDBJ whole genome shotgun (WGS) entry which is preliminary data.</text>
</comment>
<dbReference type="InterPro" id="IPR025184">
    <property type="entry name" value="AadA_C"/>
</dbReference>
<keyword evidence="1" id="KW-0808">Transferase</keyword>
<organism evidence="3 4">
    <name type="scientific">Streptomyces fragilis</name>
    <dbReference type="NCBI Taxonomy" id="67301"/>
    <lineage>
        <taxon>Bacteria</taxon>
        <taxon>Bacillati</taxon>
        <taxon>Actinomycetota</taxon>
        <taxon>Actinomycetes</taxon>
        <taxon>Kitasatosporales</taxon>
        <taxon>Streptomycetaceae</taxon>
        <taxon>Streptomyces</taxon>
    </lineage>
</organism>
<gene>
    <name evidence="3" type="ORF">AB0E65_11250</name>
</gene>